<keyword evidence="3" id="KW-0808">Transferase</keyword>
<dbReference type="CDD" id="cd02525">
    <property type="entry name" value="Succinoglycan_BP_ExoA"/>
    <property type="match status" value="1"/>
</dbReference>
<dbReference type="InterPro" id="IPR029044">
    <property type="entry name" value="Nucleotide-diphossugar_trans"/>
</dbReference>
<protein>
    <submittedName>
        <fullName evidence="7">Glycosyltransferase family 2 protein</fullName>
    </submittedName>
</protein>
<proteinExistence type="inferred from homology"/>
<organism evidence="7 8">
    <name type="scientific">Pseudonocardia zijingensis</name>
    <dbReference type="NCBI Taxonomy" id="153376"/>
    <lineage>
        <taxon>Bacteria</taxon>
        <taxon>Bacillati</taxon>
        <taxon>Actinomycetota</taxon>
        <taxon>Actinomycetes</taxon>
        <taxon>Pseudonocardiales</taxon>
        <taxon>Pseudonocardiaceae</taxon>
        <taxon>Pseudonocardia</taxon>
    </lineage>
</organism>
<reference evidence="7 8" key="1">
    <citation type="journal article" date="2019" name="Int. J. Syst. Evol. Microbiol.">
        <title>The Global Catalogue of Microorganisms (GCM) 10K type strain sequencing project: providing services to taxonomists for standard genome sequencing and annotation.</title>
        <authorList>
            <consortium name="The Broad Institute Genomics Platform"/>
            <consortium name="The Broad Institute Genome Sequencing Center for Infectious Disease"/>
            <person name="Wu L."/>
            <person name="Ma J."/>
        </authorList>
    </citation>
    <scope>NUCLEOTIDE SEQUENCE [LARGE SCALE GENOMIC DNA]</scope>
    <source>
        <strain evidence="7 8">JCM 11117</strain>
    </source>
</reference>
<evidence type="ECO:0000256" key="1">
    <source>
        <dbReference type="ARBA" id="ARBA00006739"/>
    </source>
</evidence>
<keyword evidence="2" id="KW-0328">Glycosyltransferase</keyword>
<name>A0ABN1NJ96_9PSEU</name>
<dbReference type="InterPro" id="IPR001173">
    <property type="entry name" value="Glyco_trans_2-like"/>
</dbReference>
<dbReference type="Proteomes" id="UP001499967">
    <property type="component" value="Unassembled WGS sequence"/>
</dbReference>
<sequence length="371" mass="39777">MIEAGGRSPRLPRVSVVLPIRNEISFIGRCLRSVLDQDYPADRMEILVVDGMSTDGTRTVVQALLRRRPAGAPPAVRVLDNPAKIVPAAMNVALGDATGEVIVRVDGHAVLEPDYVRRCVVVLRATGSACVGGIVETVGTGALGRAIAAAQSSRFGVGGVAFRTGRRLPGAVDTVAFGAYPRAVLTDIGGYDEELACNEDDELNFRLQQAGGRIWYDPSIRARYFSRATLGRLWRQYYRYGLYKVLVAQKRGGFASPRHLVPAVFVAAAAASGLVAVARRDARWTLPVLAPYASALVAASHRSAQRTGTRPALVGAAFVVLHVAYGCGFLAGLERWRRPPHTDEDGTPRTDPCHIERLPRSSPSSTPTTSG</sequence>
<dbReference type="RefSeq" id="WP_343947029.1">
    <property type="nucleotide sequence ID" value="NZ_BAAAHP010000340.1"/>
</dbReference>
<dbReference type="PANTHER" id="PTHR43630:SF1">
    <property type="entry name" value="POLY-BETA-1,6-N-ACETYL-D-GLUCOSAMINE SYNTHASE"/>
    <property type="match status" value="1"/>
</dbReference>
<evidence type="ECO:0000256" key="5">
    <source>
        <dbReference type="SAM" id="Phobius"/>
    </source>
</evidence>
<evidence type="ECO:0000313" key="7">
    <source>
        <dbReference type="EMBL" id="GAA0909283.1"/>
    </source>
</evidence>
<evidence type="ECO:0000256" key="4">
    <source>
        <dbReference type="SAM" id="MobiDB-lite"/>
    </source>
</evidence>
<evidence type="ECO:0000313" key="8">
    <source>
        <dbReference type="Proteomes" id="UP001499967"/>
    </source>
</evidence>
<dbReference type="EMBL" id="BAAAHP010000340">
    <property type="protein sequence ID" value="GAA0909283.1"/>
    <property type="molecule type" value="Genomic_DNA"/>
</dbReference>
<evidence type="ECO:0000259" key="6">
    <source>
        <dbReference type="Pfam" id="PF00535"/>
    </source>
</evidence>
<feature type="compositionally biased region" description="Basic and acidic residues" evidence="4">
    <location>
        <begin position="338"/>
        <end position="359"/>
    </location>
</feature>
<keyword evidence="5" id="KW-0812">Transmembrane</keyword>
<dbReference type="Pfam" id="PF00535">
    <property type="entry name" value="Glycos_transf_2"/>
    <property type="match status" value="1"/>
</dbReference>
<dbReference type="SUPFAM" id="SSF53448">
    <property type="entry name" value="Nucleotide-diphospho-sugar transferases"/>
    <property type="match status" value="1"/>
</dbReference>
<gene>
    <name evidence="7" type="ORF">GCM10009559_79110</name>
</gene>
<keyword evidence="5" id="KW-0472">Membrane</keyword>
<feature type="region of interest" description="Disordered" evidence="4">
    <location>
        <begin position="338"/>
        <end position="371"/>
    </location>
</feature>
<keyword evidence="5" id="KW-1133">Transmembrane helix</keyword>
<feature type="domain" description="Glycosyltransferase 2-like" evidence="6">
    <location>
        <begin position="15"/>
        <end position="139"/>
    </location>
</feature>
<keyword evidence="8" id="KW-1185">Reference proteome</keyword>
<feature type="transmembrane region" description="Helical" evidence="5">
    <location>
        <begin position="260"/>
        <end position="278"/>
    </location>
</feature>
<evidence type="ECO:0000256" key="3">
    <source>
        <dbReference type="ARBA" id="ARBA00022679"/>
    </source>
</evidence>
<feature type="compositionally biased region" description="Low complexity" evidence="4">
    <location>
        <begin position="360"/>
        <end position="371"/>
    </location>
</feature>
<accession>A0ABN1NJ96</accession>
<feature type="transmembrane region" description="Helical" evidence="5">
    <location>
        <begin position="312"/>
        <end position="333"/>
    </location>
</feature>
<dbReference type="PANTHER" id="PTHR43630">
    <property type="entry name" value="POLY-BETA-1,6-N-ACETYL-D-GLUCOSAMINE SYNTHASE"/>
    <property type="match status" value="1"/>
</dbReference>
<comment type="similarity">
    <text evidence="1">Belongs to the glycosyltransferase 2 family.</text>
</comment>
<comment type="caution">
    <text evidence="7">The sequence shown here is derived from an EMBL/GenBank/DDBJ whole genome shotgun (WGS) entry which is preliminary data.</text>
</comment>
<dbReference type="Gene3D" id="3.90.550.10">
    <property type="entry name" value="Spore Coat Polysaccharide Biosynthesis Protein SpsA, Chain A"/>
    <property type="match status" value="1"/>
</dbReference>
<evidence type="ECO:0000256" key="2">
    <source>
        <dbReference type="ARBA" id="ARBA00022676"/>
    </source>
</evidence>